<dbReference type="Pfam" id="PF00383">
    <property type="entry name" value="dCMP_cyt_deam_1"/>
    <property type="match status" value="1"/>
</dbReference>
<comment type="similarity">
    <text evidence="1">Belongs to the cytidine and deoxycytidylate deaminase family.</text>
</comment>
<dbReference type="NCBIfam" id="NF041025">
    <property type="entry name" value="antiphage_deaminase"/>
    <property type="match status" value="1"/>
</dbReference>
<dbReference type="GO" id="GO:0008270">
    <property type="term" value="F:zinc ion binding"/>
    <property type="evidence" value="ECO:0007669"/>
    <property type="project" value="InterPro"/>
</dbReference>
<sequence>MSSTAAADLLSLPTKATVANTISDRRSQELIIALVGPVGSGVSTAAEFIREIMEVEFKYSVCPIIKPSDIIKSEAHRVGMTSLPAANAANYIDVMQTAGNKLREKFGNNYLAEKAVERIAKFRKEKGGVAEGGVLKPGRRAYIIDSIKHVDEIDLFKKVYGEMVCIFGVFAPDQLRSSRLKDGGVPELSVSNIMNRDRGEVATFGQKTRKIFVQSDFFLCNDKKKDELRQNISRYLHILFGVGVHTPTRAESAMYEASSAAANSACMSRQVGASIVAENGELIAVGWNDVPKFGGGLYNEDDQSVWDAEKGSLVDKDNRCFKWKGCVCHNETRRLGILEEITDSVVKSGMLKRGISRADVREIFKGTAVDSLIEYSRAIHAEMEAILTVAREGKRSIYKATLYTNTYPCHNCARHIVAAGIKSVIYIEPYDKSLAVSLHDDAISEDPEDRTRVVFRQYDGVAPSNYVKLFKSGAERKRSGKVIRTNPATSVPLFSMPLDSMADYEAKVIADLSDKEQAPLA</sequence>
<evidence type="ECO:0000256" key="4">
    <source>
        <dbReference type="ARBA" id="ARBA00022833"/>
    </source>
</evidence>
<dbReference type="SUPFAM" id="SSF52540">
    <property type="entry name" value="P-loop containing nucleoside triphosphate hydrolases"/>
    <property type="match status" value="1"/>
</dbReference>
<dbReference type="SUPFAM" id="SSF53927">
    <property type="entry name" value="Cytidine deaminase-like"/>
    <property type="match status" value="1"/>
</dbReference>
<dbReference type="PANTHER" id="PTHR11086:SF18">
    <property type="entry name" value="DEOXYCYTIDYLATE DEAMINASE"/>
    <property type="match status" value="1"/>
</dbReference>
<evidence type="ECO:0000313" key="7">
    <source>
        <dbReference type="Proteomes" id="UP000825701"/>
    </source>
</evidence>
<feature type="domain" description="CMP/dCMP-type deaminase" evidence="5">
    <location>
        <begin position="248"/>
        <end position="437"/>
    </location>
</feature>
<dbReference type="AlphaFoldDB" id="A0A9E6UNZ9"/>
<name>A0A9E6UNZ9_9HYPH</name>
<keyword evidence="3" id="KW-0378">Hydrolase</keyword>
<dbReference type="GO" id="GO:0004132">
    <property type="term" value="F:dCMP deaminase activity"/>
    <property type="evidence" value="ECO:0007669"/>
    <property type="project" value="TreeGrafter"/>
</dbReference>
<dbReference type="Gene3D" id="3.40.50.300">
    <property type="entry name" value="P-loop containing nucleotide triphosphate hydrolases"/>
    <property type="match status" value="1"/>
</dbReference>
<keyword evidence="2" id="KW-0479">Metal-binding</keyword>
<evidence type="ECO:0000313" key="6">
    <source>
        <dbReference type="EMBL" id="QZO00844.1"/>
    </source>
</evidence>
<protein>
    <recommendedName>
        <fullName evidence="5">CMP/dCMP-type deaminase domain-containing protein</fullName>
    </recommendedName>
</protein>
<dbReference type="PROSITE" id="PS51747">
    <property type="entry name" value="CYT_DCMP_DEAMINASES_2"/>
    <property type="match status" value="1"/>
</dbReference>
<dbReference type="PROSITE" id="PS00903">
    <property type="entry name" value="CYT_DCMP_DEAMINASES_1"/>
    <property type="match status" value="1"/>
</dbReference>
<gene>
    <name evidence="6" type="ORF">K6K41_04070</name>
</gene>
<evidence type="ECO:0000256" key="2">
    <source>
        <dbReference type="ARBA" id="ARBA00022723"/>
    </source>
</evidence>
<organism evidence="6 7">
    <name type="scientific">Chenggangzhangella methanolivorans</name>
    <dbReference type="NCBI Taxonomy" id="1437009"/>
    <lineage>
        <taxon>Bacteria</taxon>
        <taxon>Pseudomonadati</taxon>
        <taxon>Pseudomonadota</taxon>
        <taxon>Alphaproteobacteria</taxon>
        <taxon>Hyphomicrobiales</taxon>
        <taxon>Methylopilaceae</taxon>
        <taxon>Chenggangzhangella</taxon>
    </lineage>
</organism>
<dbReference type="InterPro" id="IPR015517">
    <property type="entry name" value="dCMP_deaminase-rel"/>
</dbReference>
<dbReference type="RefSeq" id="WP_261404043.1">
    <property type="nucleotide sequence ID" value="NZ_CP081869.1"/>
</dbReference>
<dbReference type="GO" id="GO:0005737">
    <property type="term" value="C:cytoplasm"/>
    <property type="evidence" value="ECO:0007669"/>
    <property type="project" value="TreeGrafter"/>
</dbReference>
<dbReference type="InterPro" id="IPR016192">
    <property type="entry name" value="APOBEC/CMP_deaminase_Zn-bd"/>
</dbReference>
<evidence type="ECO:0000259" key="5">
    <source>
        <dbReference type="PROSITE" id="PS51747"/>
    </source>
</evidence>
<dbReference type="Gene3D" id="3.40.140.10">
    <property type="entry name" value="Cytidine Deaminase, domain 2"/>
    <property type="match status" value="1"/>
</dbReference>
<evidence type="ECO:0000256" key="1">
    <source>
        <dbReference type="ARBA" id="ARBA00006576"/>
    </source>
</evidence>
<dbReference type="Proteomes" id="UP000825701">
    <property type="component" value="Chromosome"/>
</dbReference>
<dbReference type="InterPro" id="IPR016193">
    <property type="entry name" value="Cytidine_deaminase-like"/>
</dbReference>
<accession>A0A9E6UNZ9</accession>
<dbReference type="PANTHER" id="PTHR11086">
    <property type="entry name" value="DEOXYCYTIDYLATE DEAMINASE-RELATED"/>
    <property type="match status" value="1"/>
</dbReference>
<dbReference type="InterPro" id="IPR027417">
    <property type="entry name" value="P-loop_NTPase"/>
</dbReference>
<reference evidence="6" key="1">
    <citation type="submission" date="2021-08" db="EMBL/GenBank/DDBJ databases">
        <authorList>
            <person name="Zhang H."/>
            <person name="Xu M."/>
            <person name="Yu Z."/>
            <person name="Yang L."/>
            <person name="Cai Y."/>
        </authorList>
    </citation>
    <scope>NUCLEOTIDE SEQUENCE</scope>
    <source>
        <strain evidence="6">CHL1</strain>
    </source>
</reference>
<keyword evidence="4" id="KW-0862">Zinc</keyword>
<dbReference type="EMBL" id="CP081869">
    <property type="protein sequence ID" value="QZO00844.1"/>
    <property type="molecule type" value="Genomic_DNA"/>
</dbReference>
<proteinExistence type="inferred from homology"/>
<keyword evidence="7" id="KW-1185">Reference proteome</keyword>
<dbReference type="InterPro" id="IPR002125">
    <property type="entry name" value="CMP_dCMP_dom"/>
</dbReference>
<evidence type="ECO:0000256" key="3">
    <source>
        <dbReference type="ARBA" id="ARBA00022801"/>
    </source>
</evidence>
<dbReference type="KEGG" id="cmet:K6K41_04070"/>